<dbReference type="Pfam" id="PF07238">
    <property type="entry name" value="PilZ"/>
    <property type="match status" value="1"/>
</dbReference>
<keyword evidence="3" id="KW-1185">Reference proteome</keyword>
<dbReference type="Proteomes" id="UP000317036">
    <property type="component" value="Unassembled WGS sequence"/>
</dbReference>
<dbReference type="GO" id="GO:0035438">
    <property type="term" value="F:cyclic-di-GMP binding"/>
    <property type="evidence" value="ECO:0007669"/>
    <property type="project" value="InterPro"/>
</dbReference>
<evidence type="ECO:0000313" key="3">
    <source>
        <dbReference type="Proteomes" id="UP000317036"/>
    </source>
</evidence>
<feature type="domain" description="PilZ" evidence="1">
    <location>
        <begin position="94"/>
        <end position="202"/>
    </location>
</feature>
<dbReference type="InterPro" id="IPR009875">
    <property type="entry name" value="PilZ_domain"/>
</dbReference>
<proteinExistence type="predicted"/>
<reference evidence="2 3" key="1">
    <citation type="submission" date="2019-07" db="EMBL/GenBank/DDBJ databases">
        <authorList>
            <person name="Kim J."/>
        </authorList>
    </citation>
    <scope>NUCLEOTIDE SEQUENCE [LARGE SCALE GENOMIC DNA]</scope>
    <source>
        <strain evidence="2 3">JC52</strain>
    </source>
</reference>
<protein>
    <submittedName>
        <fullName evidence="2">PilZ domain-containing protein</fullName>
    </submittedName>
</protein>
<dbReference type="EMBL" id="VNJI01000015">
    <property type="protein sequence ID" value="TVY09381.1"/>
    <property type="molecule type" value="Genomic_DNA"/>
</dbReference>
<name>A0A559KB77_9BACL</name>
<dbReference type="OrthoDB" id="2566152at2"/>
<gene>
    <name evidence="2" type="ORF">FPZ49_13870</name>
</gene>
<evidence type="ECO:0000259" key="1">
    <source>
        <dbReference type="Pfam" id="PF07238"/>
    </source>
</evidence>
<dbReference type="AlphaFoldDB" id="A0A559KB77"/>
<accession>A0A559KB77</accession>
<organism evidence="2 3">
    <name type="scientific">Paenibacillus cremeus</name>
    <dbReference type="NCBI Taxonomy" id="2163881"/>
    <lineage>
        <taxon>Bacteria</taxon>
        <taxon>Bacillati</taxon>
        <taxon>Bacillota</taxon>
        <taxon>Bacilli</taxon>
        <taxon>Bacillales</taxon>
        <taxon>Paenibacillaceae</taxon>
        <taxon>Paenibacillus</taxon>
    </lineage>
</organism>
<sequence>MRKEKYRSPSGILMQSRTVVEKKDFVSTGVLTYAEGDILEIEIAEYKAFKLGESVKLTVYSPGGIYPFESTVVAIDHGALMVINPPQNRNLFAEKRESPRVNVSQSGKITSITKPFRIKQPLESQVELLVQNISVIGVGFKVLDMIDIPKLAKVDVSLDLGFELACSVEIVRTEPLEVGCFYGAKYIDLPADKMNPLRAFVLKHQVMNHYSVKREEEEKRLTEK</sequence>
<evidence type="ECO:0000313" key="2">
    <source>
        <dbReference type="EMBL" id="TVY09381.1"/>
    </source>
</evidence>
<comment type="caution">
    <text evidence="2">The sequence shown here is derived from an EMBL/GenBank/DDBJ whole genome shotgun (WGS) entry which is preliminary data.</text>
</comment>